<reference evidence="3 4" key="1">
    <citation type="journal article" date="2020" name="Nat. Food">
        <title>A phased Vanilla planifolia genome enables genetic improvement of flavour and production.</title>
        <authorList>
            <person name="Hasing T."/>
            <person name="Tang H."/>
            <person name="Brym M."/>
            <person name="Khazi F."/>
            <person name="Huang T."/>
            <person name="Chambers A.H."/>
        </authorList>
    </citation>
    <scope>NUCLEOTIDE SEQUENCE [LARGE SCALE GENOMIC DNA]</scope>
    <source>
        <tissue evidence="1">Leaf</tissue>
    </source>
</reference>
<dbReference type="Proteomes" id="UP000639772">
    <property type="component" value="Chromosome 6"/>
</dbReference>
<dbReference type="EMBL" id="JADCNL010000006">
    <property type="protein sequence ID" value="KAG0476395.1"/>
    <property type="molecule type" value="Genomic_DNA"/>
</dbReference>
<comment type="caution">
    <text evidence="1">The sequence shown here is derived from an EMBL/GenBank/DDBJ whole genome shotgun (WGS) entry which is preliminary data.</text>
</comment>
<accession>A0A835UXT2</accession>
<evidence type="ECO:0000313" key="1">
    <source>
        <dbReference type="EMBL" id="KAG0476395.1"/>
    </source>
</evidence>
<dbReference type="Proteomes" id="UP000636800">
    <property type="component" value="Chromosome 6"/>
</dbReference>
<dbReference type="AlphaFoldDB" id="A0A835UXT2"/>
<evidence type="ECO:0000313" key="3">
    <source>
        <dbReference type="Proteomes" id="UP000636800"/>
    </source>
</evidence>
<gene>
    <name evidence="2" type="ORF">HPP92_012813</name>
    <name evidence="1" type="ORF">HPP92_013236</name>
</gene>
<dbReference type="EMBL" id="JADCNM010000006">
    <property type="protein sequence ID" value="KAG0478094.1"/>
    <property type="molecule type" value="Genomic_DNA"/>
</dbReference>
<keyword evidence="3" id="KW-1185">Reference proteome</keyword>
<organism evidence="1 3">
    <name type="scientific">Vanilla planifolia</name>
    <name type="common">Vanilla</name>
    <dbReference type="NCBI Taxonomy" id="51239"/>
    <lineage>
        <taxon>Eukaryota</taxon>
        <taxon>Viridiplantae</taxon>
        <taxon>Streptophyta</taxon>
        <taxon>Embryophyta</taxon>
        <taxon>Tracheophyta</taxon>
        <taxon>Spermatophyta</taxon>
        <taxon>Magnoliopsida</taxon>
        <taxon>Liliopsida</taxon>
        <taxon>Asparagales</taxon>
        <taxon>Orchidaceae</taxon>
        <taxon>Vanilloideae</taxon>
        <taxon>Vanilleae</taxon>
        <taxon>Vanilla</taxon>
    </lineage>
</organism>
<evidence type="ECO:0000313" key="2">
    <source>
        <dbReference type="EMBL" id="KAG0478094.1"/>
    </source>
</evidence>
<protein>
    <submittedName>
        <fullName evidence="1">Uncharacterized protein</fullName>
    </submittedName>
</protein>
<sequence length="106" mass="11557">MSRGMASKSVAMVTGESGVTSCGEAEVGFDERICQVRLNCNYRQCSVWRQALLITGDDRMSPRVVVVKVLLRRGGVRHGVTLPGVSRRAESWQIAGRSPTRSVCSC</sequence>
<evidence type="ECO:0000313" key="4">
    <source>
        <dbReference type="Proteomes" id="UP000639772"/>
    </source>
</evidence>
<name>A0A835UXT2_VANPL</name>
<proteinExistence type="predicted"/>